<dbReference type="InterPro" id="IPR018371">
    <property type="entry name" value="Chitin-binding_1_CS"/>
</dbReference>
<dbReference type="Pfam" id="PF01522">
    <property type="entry name" value="Polysacc_deac_1"/>
    <property type="match status" value="1"/>
</dbReference>
<dbReference type="PANTHER" id="PTHR46471">
    <property type="entry name" value="CHITIN DEACETYLASE"/>
    <property type="match status" value="1"/>
</dbReference>
<comment type="cofactor">
    <cofactor evidence="1">
        <name>Co(2+)</name>
        <dbReference type="ChEBI" id="CHEBI:48828"/>
    </cofactor>
</comment>
<dbReference type="Gene3D" id="3.30.60.10">
    <property type="entry name" value="Endochitinase-like"/>
    <property type="match status" value="2"/>
</dbReference>
<dbReference type="InterPro" id="IPR011330">
    <property type="entry name" value="Glyco_hydro/deAcase_b/a-brl"/>
</dbReference>
<evidence type="ECO:0000256" key="4">
    <source>
        <dbReference type="ARBA" id="ARBA00022729"/>
    </source>
</evidence>
<dbReference type="OrthoDB" id="2158458at2759"/>
<feature type="disulfide bond" evidence="7">
    <location>
        <begin position="49"/>
        <end position="61"/>
    </location>
</feature>
<evidence type="ECO:0000313" key="11">
    <source>
        <dbReference type="Proteomes" id="UP000193719"/>
    </source>
</evidence>
<proteinExistence type="predicted"/>
<dbReference type="Gene3D" id="3.20.20.370">
    <property type="entry name" value="Glycoside hydrolase/deacetylase"/>
    <property type="match status" value="1"/>
</dbReference>
<dbReference type="InterPro" id="IPR001002">
    <property type="entry name" value="Chitin-bd_1"/>
</dbReference>
<keyword evidence="3" id="KW-0479">Metal-binding</keyword>
<comment type="caution">
    <text evidence="10">The sequence shown here is derived from an EMBL/GenBank/DDBJ whole genome shotgun (WGS) entry which is preliminary data.</text>
</comment>
<keyword evidence="11" id="KW-1185">Reference proteome</keyword>
<dbReference type="PROSITE" id="PS50941">
    <property type="entry name" value="CHIT_BIND_I_2"/>
    <property type="match status" value="1"/>
</dbReference>
<dbReference type="AlphaFoldDB" id="A0A1Y1V0Z2"/>
<dbReference type="GO" id="GO:0046872">
    <property type="term" value="F:metal ion binding"/>
    <property type="evidence" value="ECO:0007669"/>
    <property type="project" value="UniProtKB-KW"/>
</dbReference>
<dbReference type="Pfam" id="PF00187">
    <property type="entry name" value="Chitin_bind_1"/>
    <property type="match status" value="1"/>
</dbReference>
<reference evidence="10 11" key="2">
    <citation type="submission" date="2016-08" db="EMBL/GenBank/DDBJ databases">
        <title>Pervasive Adenine N6-methylation of Active Genes in Fungi.</title>
        <authorList>
            <consortium name="DOE Joint Genome Institute"/>
            <person name="Mondo S.J."/>
            <person name="Dannebaum R.O."/>
            <person name="Kuo R.C."/>
            <person name="Labutti K."/>
            <person name="Haridas S."/>
            <person name="Kuo A."/>
            <person name="Salamov A."/>
            <person name="Ahrendt S.R."/>
            <person name="Lipzen A."/>
            <person name="Sullivan W."/>
            <person name="Andreopoulos W.B."/>
            <person name="Clum A."/>
            <person name="Lindquist E."/>
            <person name="Daum C."/>
            <person name="Ramamoorthy G.K."/>
            <person name="Gryganskyi A."/>
            <person name="Culley D."/>
            <person name="Magnuson J.K."/>
            <person name="James T.Y."/>
            <person name="O'Malley M.A."/>
            <person name="Stajich J.E."/>
            <person name="Spatafora J.W."/>
            <person name="Visel A."/>
            <person name="Grigoriev I.V."/>
        </authorList>
    </citation>
    <scope>NUCLEOTIDE SEQUENCE [LARGE SCALE GENOMIC DNA]</scope>
    <source>
        <strain evidence="11">finn</strain>
    </source>
</reference>
<evidence type="ECO:0000256" key="7">
    <source>
        <dbReference type="PROSITE-ProRule" id="PRU00261"/>
    </source>
</evidence>
<comment type="caution">
    <text evidence="7">Lacks conserved residue(s) required for the propagation of feature annotation.</text>
</comment>
<evidence type="ECO:0000259" key="9">
    <source>
        <dbReference type="PROSITE" id="PS51677"/>
    </source>
</evidence>
<feature type="domain" description="Chitin-binding type-1" evidence="8">
    <location>
        <begin position="38"/>
        <end position="81"/>
    </location>
</feature>
<dbReference type="Proteomes" id="UP000193719">
    <property type="component" value="Unassembled WGS sequence"/>
</dbReference>
<evidence type="ECO:0000259" key="8">
    <source>
        <dbReference type="PROSITE" id="PS50941"/>
    </source>
</evidence>
<dbReference type="CDD" id="cd00035">
    <property type="entry name" value="ChtBD1"/>
    <property type="match status" value="1"/>
</dbReference>
<dbReference type="PROSITE" id="PS51677">
    <property type="entry name" value="NODB"/>
    <property type="match status" value="1"/>
</dbReference>
<keyword evidence="6" id="KW-0119">Carbohydrate metabolism</keyword>
<dbReference type="SMART" id="SM00270">
    <property type="entry name" value="ChtBD1"/>
    <property type="match status" value="1"/>
</dbReference>
<protein>
    <submittedName>
        <fullName evidence="10">Glycoside hydrolase/deacetylase</fullName>
    </submittedName>
</protein>
<keyword evidence="5 10" id="KW-0378">Hydrolase</keyword>
<evidence type="ECO:0000256" key="1">
    <source>
        <dbReference type="ARBA" id="ARBA00001941"/>
    </source>
</evidence>
<dbReference type="GO" id="GO:0008061">
    <property type="term" value="F:chitin binding"/>
    <property type="evidence" value="ECO:0007669"/>
    <property type="project" value="UniProtKB-UniRule"/>
</dbReference>
<keyword evidence="7" id="KW-1015">Disulfide bond</keyword>
<dbReference type="STRING" id="1754191.A0A1Y1V0Z2"/>
<accession>A0A1Y1V0Z2</accession>
<keyword evidence="4" id="KW-0732">Signal</keyword>
<dbReference type="InterPro" id="IPR002509">
    <property type="entry name" value="NODB_dom"/>
</dbReference>
<organism evidence="10 11">
    <name type="scientific">Piromyces finnis</name>
    <dbReference type="NCBI Taxonomy" id="1754191"/>
    <lineage>
        <taxon>Eukaryota</taxon>
        <taxon>Fungi</taxon>
        <taxon>Fungi incertae sedis</taxon>
        <taxon>Chytridiomycota</taxon>
        <taxon>Chytridiomycota incertae sedis</taxon>
        <taxon>Neocallimastigomycetes</taxon>
        <taxon>Neocallimastigales</taxon>
        <taxon>Neocallimastigaceae</taxon>
        <taxon>Piromyces</taxon>
    </lineage>
</organism>
<evidence type="ECO:0000256" key="2">
    <source>
        <dbReference type="ARBA" id="ARBA00022669"/>
    </source>
</evidence>
<dbReference type="SUPFAM" id="SSF88713">
    <property type="entry name" value="Glycoside hydrolase/deacetylase"/>
    <property type="match status" value="1"/>
</dbReference>
<sequence length="306" mass="34243">MYGWCGTGDEHCGLGCLRYFGECNSTTTNPSSRSISYDGRCGSSNGKKCPENQCCSKYGWCGNGSNYCSTGCQSKYGICHISSSSSSSTSSGHIKVFNKCVKDNQWALTFDDGPYIYDELLLDYLKSINAKATFFVNGNNVMDITSEQGQKIIKRIYNEGHEIGSHTFNHADLEKLSVGEIEVQMTRLEDALKSIIGVKPAFVRPPYGSGFNNQFVLNTLEYLGYTGMIMWNIDTLDWKYSGDINYSLSQFKERLGESIISINHSFYQTISGEKLVELVKAEIEYMKSHNYNMVTMSECTGQKAYQ</sequence>
<dbReference type="PROSITE" id="PS00026">
    <property type="entry name" value="CHIT_BIND_I_1"/>
    <property type="match status" value="1"/>
</dbReference>
<dbReference type="PANTHER" id="PTHR46471:SF2">
    <property type="entry name" value="CHITIN DEACETYLASE-RELATED"/>
    <property type="match status" value="1"/>
</dbReference>
<reference evidence="10 11" key="1">
    <citation type="submission" date="2016-08" db="EMBL/GenBank/DDBJ databases">
        <title>Genomes of anaerobic fungi encode conserved fungal cellulosomes for biomass hydrolysis.</title>
        <authorList>
            <consortium name="DOE Joint Genome Institute"/>
            <person name="Haitjema C.H."/>
            <person name="Gilmore S.P."/>
            <person name="Henske J.K."/>
            <person name="Solomon K.V."/>
            <person name="De Groot R."/>
            <person name="Kuo A."/>
            <person name="Mondo S.J."/>
            <person name="Salamov A.A."/>
            <person name="Labutti K."/>
            <person name="Zhao Z."/>
            <person name="Chiniquy J."/>
            <person name="Barry K."/>
            <person name="Brewer H.M."/>
            <person name="Purvine S.O."/>
            <person name="Wright A.T."/>
            <person name="Boxma B."/>
            <person name="Van Alen T."/>
            <person name="Hackstein J.H."/>
            <person name="Baker S.E."/>
            <person name="Grigoriev I.V."/>
            <person name="O'Malley M.A."/>
        </authorList>
    </citation>
    <scope>NUCLEOTIDE SEQUENCE [LARGE SCALE GENOMIC DNA]</scope>
    <source>
        <strain evidence="11">finn</strain>
    </source>
</reference>
<dbReference type="EMBL" id="MCFH01000043">
    <property type="protein sequence ID" value="ORX44874.1"/>
    <property type="molecule type" value="Genomic_DNA"/>
</dbReference>
<keyword evidence="2 7" id="KW-0147">Chitin-binding</keyword>
<dbReference type="InterPro" id="IPR036861">
    <property type="entry name" value="Endochitinase-like_sf"/>
</dbReference>
<feature type="domain" description="NodB homology" evidence="9">
    <location>
        <begin position="104"/>
        <end position="294"/>
    </location>
</feature>
<dbReference type="SUPFAM" id="SSF57016">
    <property type="entry name" value="Plant lectins/antimicrobial peptides"/>
    <property type="match status" value="2"/>
</dbReference>
<evidence type="ECO:0000256" key="5">
    <source>
        <dbReference type="ARBA" id="ARBA00022801"/>
    </source>
</evidence>
<dbReference type="GO" id="GO:0005975">
    <property type="term" value="P:carbohydrate metabolic process"/>
    <property type="evidence" value="ECO:0007669"/>
    <property type="project" value="InterPro"/>
</dbReference>
<evidence type="ECO:0000256" key="6">
    <source>
        <dbReference type="ARBA" id="ARBA00023277"/>
    </source>
</evidence>
<name>A0A1Y1V0Z2_9FUNG</name>
<dbReference type="GO" id="GO:0016810">
    <property type="term" value="F:hydrolase activity, acting on carbon-nitrogen (but not peptide) bonds"/>
    <property type="evidence" value="ECO:0007669"/>
    <property type="project" value="InterPro"/>
</dbReference>
<feature type="disulfide bond" evidence="7">
    <location>
        <begin position="54"/>
        <end position="68"/>
    </location>
</feature>
<evidence type="ECO:0000256" key="3">
    <source>
        <dbReference type="ARBA" id="ARBA00022723"/>
    </source>
</evidence>
<evidence type="ECO:0000313" key="10">
    <source>
        <dbReference type="EMBL" id="ORX44874.1"/>
    </source>
</evidence>
<gene>
    <name evidence="10" type="ORF">BCR36DRAFT_585981</name>
</gene>